<evidence type="ECO:0000313" key="2">
    <source>
        <dbReference type="EMBL" id="TYP87571.1"/>
    </source>
</evidence>
<feature type="transmembrane region" description="Helical" evidence="1">
    <location>
        <begin position="123"/>
        <end position="145"/>
    </location>
</feature>
<keyword evidence="1" id="KW-1133">Transmembrane helix</keyword>
<evidence type="ECO:0000313" key="3">
    <source>
        <dbReference type="Proteomes" id="UP000322499"/>
    </source>
</evidence>
<dbReference type="Pfam" id="PF10067">
    <property type="entry name" value="DUF2306"/>
    <property type="match status" value="1"/>
</dbReference>
<dbReference type="InterPro" id="IPR018750">
    <property type="entry name" value="DUF2306_membrane"/>
</dbReference>
<dbReference type="AlphaFoldDB" id="A0A5S5CUU2"/>
<keyword evidence="3" id="KW-1185">Reference proteome</keyword>
<gene>
    <name evidence="2" type="ORF">BD833_106161</name>
</gene>
<comment type="caution">
    <text evidence="2">The sequence shown here is derived from an EMBL/GenBank/DDBJ whole genome shotgun (WGS) entry which is preliminary data.</text>
</comment>
<feature type="transmembrane region" description="Helical" evidence="1">
    <location>
        <begin position="95"/>
        <end position="117"/>
    </location>
</feature>
<dbReference type="Proteomes" id="UP000322499">
    <property type="component" value="Unassembled WGS sequence"/>
</dbReference>
<keyword evidence="1" id="KW-0472">Membrane</keyword>
<feature type="transmembrane region" description="Helical" evidence="1">
    <location>
        <begin position="56"/>
        <end position="75"/>
    </location>
</feature>
<evidence type="ECO:0000256" key="1">
    <source>
        <dbReference type="SAM" id="Phobius"/>
    </source>
</evidence>
<dbReference type="RefSeq" id="WP_166533224.1">
    <property type="nucleotide sequence ID" value="NZ_VNHW01000006.1"/>
</dbReference>
<reference evidence="2 3" key="1">
    <citation type="submission" date="2019-07" db="EMBL/GenBank/DDBJ databases">
        <title>Genomic Encyclopedia of Archaeal and Bacterial Type Strains, Phase II (KMG-II): from individual species to whole genera.</title>
        <authorList>
            <person name="Goeker M."/>
        </authorList>
    </citation>
    <scope>NUCLEOTIDE SEQUENCE [LARGE SCALE GENOMIC DNA]</scope>
    <source>
        <strain evidence="2 3">DSM 46842</strain>
    </source>
</reference>
<dbReference type="EMBL" id="VNHW01000006">
    <property type="protein sequence ID" value="TYP87571.1"/>
    <property type="molecule type" value="Genomic_DNA"/>
</dbReference>
<feature type="transmembrane region" description="Helical" evidence="1">
    <location>
        <begin position="189"/>
        <end position="207"/>
    </location>
</feature>
<name>A0A5S5CUU2_9ACTN</name>
<sequence>MTSAAPPTSRPRLRWLVPAALIALALVPLAAGAARLVELSGGAAVLPEAPRSAAVPLPLVVHIVSALVFTVVGAFQFVPGTRGRRPRWHRVTGRIAAPAGLVTALSGLWLTIAITGADGGLLTLFRAAAGIGMAGSLALGVIAVLRRDLARHRAWMLRGYALGIAAGTQVFTAGAWLAVVGEISAASEAWPMGAGWLINLAVAEWLIRRPSGRRRTPPGSRTAPVQPVG</sequence>
<proteinExistence type="predicted"/>
<accession>A0A5S5CUU2</accession>
<protein>
    <submittedName>
        <fullName evidence="2">Putative membrane protein DUF2306</fullName>
    </submittedName>
</protein>
<organism evidence="2 3">
    <name type="scientific">Blastococcus xanthinilyticus</name>
    <dbReference type="NCBI Taxonomy" id="1564164"/>
    <lineage>
        <taxon>Bacteria</taxon>
        <taxon>Bacillati</taxon>
        <taxon>Actinomycetota</taxon>
        <taxon>Actinomycetes</taxon>
        <taxon>Geodermatophilales</taxon>
        <taxon>Geodermatophilaceae</taxon>
        <taxon>Blastococcus</taxon>
    </lineage>
</organism>
<keyword evidence="1" id="KW-0812">Transmembrane</keyword>
<feature type="transmembrane region" description="Helical" evidence="1">
    <location>
        <begin position="157"/>
        <end position="177"/>
    </location>
</feature>